<evidence type="ECO:0000256" key="3">
    <source>
        <dbReference type="ARBA" id="ARBA00007274"/>
    </source>
</evidence>
<dbReference type="InterPro" id="IPR018357">
    <property type="entry name" value="Hexapep_transf_CS"/>
</dbReference>
<dbReference type="Gene3D" id="3.90.550.10">
    <property type="entry name" value="Spore Coat Polysaccharide Biosynthesis Protein SpsA, Chain A"/>
    <property type="match status" value="1"/>
</dbReference>
<dbReference type="FunFam" id="2.160.10.10:FF:000018">
    <property type="entry name" value="Mannose-1-phosphate guanyltransferase beta"/>
    <property type="match status" value="1"/>
</dbReference>
<dbReference type="AlphaFoldDB" id="A0A9N9TID1"/>
<dbReference type="InterPro" id="IPR005835">
    <property type="entry name" value="NTP_transferase_dom"/>
</dbReference>
<keyword evidence="6" id="KW-0548">Nucleotidyltransferase</keyword>
<dbReference type="EC" id="2.7.7.13" evidence="4"/>
<dbReference type="InterPro" id="IPR056729">
    <property type="entry name" value="GMPPB_C"/>
</dbReference>
<dbReference type="Proteomes" id="UP001153712">
    <property type="component" value="Chromosome 10"/>
</dbReference>
<keyword evidence="7" id="KW-0547">Nucleotide-binding</keyword>
<dbReference type="Pfam" id="PF00483">
    <property type="entry name" value="NTP_transferase"/>
    <property type="match status" value="1"/>
</dbReference>
<proteinExistence type="inferred from homology"/>
<gene>
    <name evidence="12" type="ORF">PHYEVI_LOCUS1837</name>
</gene>
<keyword evidence="8" id="KW-0460">Magnesium</keyword>
<evidence type="ECO:0000256" key="5">
    <source>
        <dbReference type="ARBA" id="ARBA00022679"/>
    </source>
</evidence>
<dbReference type="Pfam" id="PF25087">
    <property type="entry name" value="GMPPB_C"/>
    <property type="match status" value="1"/>
</dbReference>
<dbReference type="InterPro" id="IPR050486">
    <property type="entry name" value="Mannose-1P_guanyltransferase"/>
</dbReference>
<evidence type="ECO:0000256" key="4">
    <source>
        <dbReference type="ARBA" id="ARBA00012387"/>
    </source>
</evidence>
<dbReference type="CDD" id="cd06425">
    <property type="entry name" value="M1P_guanylylT_B_like_N"/>
    <property type="match status" value="1"/>
</dbReference>
<dbReference type="InterPro" id="IPR029044">
    <property type="entry name" value="Nucleotide-diphossugar_trans"/>
</dbReference>
<evidence type="ECO:0000256" key="7">
    <source>
        <dbReference type="ARBA" id="ARBA00022741"/>
    </source>
</evidence>
<dbReference type="InterPro" id="IPR045233">
    <property type="entry name" value="GMPPB_N"/>
</dbReference>
<evidence type="ECO:0000313" key="12">
    <source>
        <dbReference type="EMBL" id="CAG9855386.1"/>
    </source>
</evidence>
<comment type="pathway">
    <text evidence="2">Nucleotide-sugar biosynthesis; GDP-alpha-D-mannose biosynthesis; GDP-alpha-D-mannose from alpha-D-mannose 1-phosphate (GTP route): step 1/1.</text>
</comment>
<dbReference type="EMBL" id="OU900103">
    <property type="protein sequence ID" value="CAG9855386.1"/>
    <property type="molecule type" value="Genomic_DNA"/>
</dbReference>
<evidence type="ECO:0000259" key="11">
    <source>
        <dbReference type="Pfam" id="PF25087"/>
    </source>
</evidence>
<name>A0A9N9TID1_PHYSR</name>
<feature type="domain" description="Mannose-1-phosphate guanyltransferase C-terminal" evidence="11">
    <location>
        <begin position="254"/>
        <end position="363"/>
    </location>
</feature>
<comment type="cofactor">
    <cofactor evidence="1">
        <name>Mg(2+)</name>
        <dbReference type="ChEBI" id="CHEBI:18420"/>
    </cofactor>
</comment>
<evidence type="ECO:0000256" key="2">
    <source>
        <dbReference type="ARBA" id="ARBA00004823"/>
    </source>
</evidence>
<evidence type="ECO:0000256" key="1">
    <source>
        <dbReference type="ARBA" id="ARBA00001946"/>
    </source>
</evidence>
<protein>
    <recommendedName>
        <fullName evidence="4">mannose-1-phosphate guanylyltransferase</fullName>
        <ecNumber evidence="4">2.7.7.13</ecNumber>
    </recommendedName>
</protein>
<keyword evidence="5" id="KW-0808">Transferase</keyword>
<dbReference type="SUPFAM" id="SSF53448">
    <property type="entry name" value="Nucleotide-diphospho-sugar transferases"/>
    <property type="match status" value="1"/>
</dbReference>
<dbReference type="OrthoDB" id="1733332at2759"/>
<comment type="similarity">
    <text evidence="3">Belongs to the transferase hexapeptide repeat family.</text>
</comment>
<sequence length="364" mass="40157">MSEEGKRALILVGGYGTRLRPLTLSRPKPLVEFANKPILLHQIEALVDAGVTEVILAVSYRAKQMEEELTVEAAKLGITIVFSHETEPMGTAGPIALAREHLSKSTKPFFVLNSDIICDFPFRELAKFHEGHGKEGTIVVTKVEEPSKYGVVVYDQNNCIESFVEKPQEFISNKINAGLYILNPSVIDRIELRPTSIEKEVFPFMATDKQLYAFELQGFWMDVGQPKDFLTGMCLYLNHLRETNSQKLYKGPGVVGNVLVDPTAKIGSNCQIGPNVTIGPGVVIEDGVCIKRSTILRGAVVCSNSWLESCIVGWKCHVGKWVRMEGSTVLGEDVIVKDETYINGGQVLPHKSIATSVPEPQIIM</sequence>
<dbReference type="PROSITE" id="PS00101">
    <property type="entry name" value="HEXAPEP_TRANSFERASES"/>
    <property type="match status" value="1"/>
</dbReference>
<accession>A0A9N9TID1</accession>
<evidence type="ECO:0000256" key="9">
    <source>
        <dbReference type="ARBA" id="ARBA00023134"/>
    </source>
</evidence>
<dbReference type="PANTHER" id="PTHR22572">
    <property type="entry name" value="SUGAR-1-PHOSPHATE GUANYL TRANSFERASE"/>
    <property type="match status" value="1"/>
</dbReference>
<evidence type="ECO:0000313" key="13">
    <source>
        <dbReference type="Proteomes" id="UP001153712"/>
    </source>
</evidence>
<keyword evidence="9" id="KW-0342">GTP-binding</keyword>
<keyword evidence="13" id="KW-1185">Reference proteome</keyword>
<organism evidence="12 13">
    <name type="scientific">Phyllotreta striolata</name>
    <name type="common">Striped flea beetle</name>
    <name type="synonym">Crioceris striolata</name>
    <dbReference type="NCBI Taxonomy" id="444603"/>
    <lineage>
        <taxon>Eukaryota</taxon>
        <taxon>Metazoa</taxon>
        <taxon>Ecdysozoa</taxon>
        <taxon>Arthropoda</taxon>
        <taxon>Hexapoda</taxon>
        <taxon>Insecta</taxon>
        <taxon>Pterygota</taxon>
        <taxon>Neoptera</taxon>
        <taxon>Endopterygota</taxon>
        <taxon>Coleoptera</taxon>
        <taxon>Polyphaga</taxon>
        <taxon>Cucujiformia</taxon>
        <taxon>Chrysomeloidea</taxon>
        <taxon>Chrysomelidae</taxon>
        <taxon>Galerucinae</taxon>
        <taxon>Alticini</taxon>
        <taxon>Phyllotreta</taxon>
    </lineage>
</organism>
<dbReference type="GO" id="GO:0009298">
    <property type="term" value="P:GDP-mannose biosynthetic process"/>
    <property type="evidence" value="ECO:0007669"/>
    <property type="project" value="InterPro"/>
</dbReference>
<dbReference type="FunFam" id="3.90.550.10:FF:000013">
    <property type="entry name" value="mannose-1-phosphate guanyltransferase beta"/>
    <property type="match status" value="1"/>
</dbReference>
<reference evidence="12" key="1">
    <citation type="submission" date="2022-01" db="EMBL/GenBank/DDBJ databases">
        <authorList>
            <person name="King R."/>
        </authorList>
    </citation>
    <scope>NUCLEOTIDE SEQUENCE</scope>
</reference>
<dbReference type="GO" id="GO:0004475">
    <property type="term" value="F:mannose-1-phosphate guanylyltransferase (GTP) activity"/>
    <property type="evidence" value="ECO:0007669"/>
    <property type="project" value="UniProtKB-EC"/>
</dbReference>
<evidence type="ECO:0000256" key="8">
    <source>
        <dbReference type="ARBA" id="ARBA00022842"/>
    </source>
</evidence>
<evidence type="ECO:0000256" key="6">
    <source>
        <dbReference type="ARBA" id="ARBA00022695"/>
    </source>
</evidence>
<dbReference type="GO" id="GO:0005525">
    <property type="term" value="F:GTP binding"/>
    <property type="evidence" value="ECO:0007669"/>
    <property type="project" value="UniProtKB-KW"/>
</dbReference>
<evidence type="ECO:0000259" key="10">
    <source>
        <dbReference type="Pfam" id="PF00483"/>
    </source>
</evidence>
<feature type="domain" description="Nucleotidyl transferase" evidence="10">
    <location>
        <begin position="8"/>
        <end position="236"/>
    </location>
</feature>
<dbReference type="Gene3D" id="2.160.10.10">
    <property type="entry name" value="Hexapeptide repeat proteins"/>
    <property type="match status" value="1"/>
</dbReference>